<feature type="transmembrane region" description="Helical" evidence="2">
    <location>
        <begin position="163"/>
        <end position="183"/>
    </location>
</feature>
<gene>
    <name evidence="4" type="ORF">BD324DRAFT_623489</name>
</gene>
<dbReference type="Pfam" id="PF10329">
    <property type="entry name" value="DUF2417"/>
    <property type="match status" value="1"/>
</dbReference>
<keyword evidence="2" id="KW-1133">Transmembrane helix</keyword>
<protein>
    <recommendedName>
        <fullName evidence="3">AB hydrolase-1 domain-containing protein</fullName>
    </recommendedName>
</protein>
<dbReference type="Gene3D" id="3.40.50.1820">
    <property type="entry name" value="alpha/beta hydrolase"/>
    <property type="match status" value="1"/>
</dbReference>
<feature type="domain" description="AB hydrolase-1" evidence="3">
    <location>
        <begin position="393"/>
        <end position="500"/>
    </location>
</feature>
<accession>A0A1Y1UL60</accession>
<dbReference type="Proteomes" id="UP000193218">
    <property type="component" value="Unassembled WGS sequence"/>
</dbReference>
<dbReference type="InterPro" id="IPR019431">
    <property type="entry name" value="DUF2417"/>
</dbReference>
<reference evidence="4 5" key="1">
    <citation type="submission" date="2017-03" db="EMBL/GenBank/DDBJ databases">
        <title>Widespread Adenine N6-methylation of Active Genes in Fungi.</title>
        <authorList>
            <consortium name="DOE Joint Genome Institute"/>
            <person name="Mondo S.J."/>
            <person name="Dannebaum R.O."/>
            <person name="Kuo R.C."/>
            <person name="Louie K.B."/>
            <person name="Bewick A.J."/>
            <person name="Labutti K."/>
            <person name="Haridas S."/>
            <person name="Kuo A."/>
            <person name="Salamov A."/>
            <person name="Ahrendt S.R."/>
            <person name="Lau R."/>
            <person name="Bowen B.P."/>
            <person name="Lipzen A."/>
            <person name="Sullivan W."/>
            <person name="Andreopoulos W.B."/>
            <person name="Clum A."/>
            <person name="Lindquist E."/>
            <person name="Daum C."/>
            <person name="Northen T.R."/>
            <person name="Ramamoorthy G."/>
            <person name="Schmitz R.J."/>
            <person name="Gryganskyi A."/>
            <person name="Culley D."/>
            <person name="Magnuson J."/>
            <person name="James T.Y."/>
            <person name="O'Malley M.A."/>
            <person name="Stajich J.E."/>
            <person name="Spatafora J.W."/>
            <person name="Visel A."/>
            <person name="Grigoriev I.V."/>
        </authorList>
    </citation>
    <scope>NUCLEOTIDE SEQUENCE [LARGE SCALE GENOMIC DNA]</scope>
    <source>
        <strain evidence="4 5">NRRL Y-17943</strain>
    </source>
</reference>
<sequence>MAASSRASSPPASPRQEPTEVTSLLSHNADGHTPTSGVKASPRGSKHDRTVSVSQRSIAGSQRGVYGTIHRPGPTEQAPRVSKAGQRRILTTFPLRLTFFALVLLTFLSLVLSLVLFLNTSLDFSGVLLPYRGSGFADFWYSALGSWIGLGSVIFFSHPPYLFFLTSLITVILHIPLVLLILLNPCLNRAHSPLFLIPFILTAVTLLFSLLSSYLVRRAKWKESQRITRMLTEAAVREREGEESAARVAMGLEKGVWGRFVGFLRGVIGLLAGLAGLVLVVLLVIDSSIRAYDCSVPRPSEASVLVRVHPPKTPWSFQVHLACVDPINSTASSFLVQSKGKKESKLPTVLYESPSGVPGSLALLNHPLPPSDLDAENPGKWIFDLQSQGHVGRVCVWDRPGYGFSDVLSGADLGNVADTLYSALDLSDNIGKNGQFVLVGEGYGSLVSRVFAARHPDLVHSFLHIEAATATTYFSESPNGRSVLSLTAHRVATRLLPSLLTPLSIFRFPSILLRRSTSLSRVLASTYPEPNTAYLSESLQKARLQETFASHTHTSSSFIALLEAGDSYPSKRPAIVISSEDRIKADSNWAEGQRSLAEDVTDVSALVSWEKVKGVGHRVCEGQGRKTCEKALRKLLA</sequence>
<feature type="region of interest" description="Disordered" evidence="1">
    <location>
        <begin position="1"/>
        <end position="56"/>
    </location>
</feature>
<comment type="caution">
    <text evidence="4">The sequence shown here is derived from an EMBL/GenBank/DDBJ whole genome shotgun (WGS) entry which is preliminary data.</text>
</comment>
<dbReference type="FunCoup" id="A0A1Y1UL60">
    <property type="interactions" value="108"/>
</dbReference>
<feature type="transmembrane region" description="Helical" evidence="2">
    <location>
        <begin position="97"/>
        <end position="119"/>
    </location>
</feature>
<dbReference type="OrthoDB" id="164921at2759"/>
<feature type="transmembrane region" description="Helical" evidence="2">
    <location>
        <begin position="263"/>
        <end position="285"/>
    </location>
</feature>
<evidence type="ECO:0000313" key="5">
    <source>
        <dbReference type="Proteomes" id="UP000193218"/>
    </source>
</evidence>
<evidence type="ECO:0000256" key="1">
    <source>
        <dbReference type="SAM" id="MobiDB-lite"/>
    </source>
</evidence>
<evidence type="ECO:0000256" key="2">
    <source>
        <dbReference type="SAM" id="Phobius"/>
    </source>
</evidence>
<organism evidence="4 5">
    <name type="scientific">Kockovaella imperatae</name>
    <dbReference type="NCBI Taxonomy" id="4999"/>
    <lineage>
        <taxon>Eukaryota</taxon>
        <taxon>Fungi</taxon>
        <taxon>Dikarya</taxon>
        <taxon>Basidiomycota</taxon>
        <taxon>Agaricomycotina</taxon>
        <taxon>Tremellomycetes</taxon>
        <taxon>Tremellales</taxon>
        <taxon>Cuniculitremaceae</taxon>
        <taxon>Kockovaella</taxon>
    </lineage>
</organism>
<keyword evidence="5" id="KW-1185">Reference proteome</keyword>
<feature type="transmembrane region" description="Helical" evidence="2">
    <location>
        <begin position="195"/>
        <end position="216"/>
    </location>
</feature>
<name>A0A1Y1UL60_9TREE</name>
<dbReference type="AlphaFoldDB" id="A0A1Y1UL60"/>
<dbReference type="SUPFAM" id="SSF53474">
    <property type="entry name" value="alpha/beta-Hydrolases"/>
    <property type="match status" value="1"/>
</dbReference>
<dbReference type="EMBL" id="NBSH01000005">
    <property type="protein sequence ID" value="ORX37835.1"/>
    <property type="molecule type" value="Genomic_DNA"/>
</dbReference>
<dbReference type="GeneID" id="33557396"/>
<keyword evidence="2" id="KW-0472">Membrane</keyword>
<dbReference type="InterPro" id="IPR000073">
    <property type="entry name" value="AB_hydrolase_1"/>
</dbReference>
<dbReference type="InterPro" id="IPR029058">
    <property type="entry name" value="AB_hydrolase_fold"/>
</dbReference>
<dbReference type="Pfam" id="PF00561">
    <property type="entry name" value="Abhydrolase_1"/>
    <property type="match status" value="1"/>
</dbReference>
<dbReference type="RefSeq" id="XP_021871822.1">
    <property type="nucleotide sequence ID" value="XM_022015587.1"/>
</dbReference>
<evidence type="ECO:0000313" key="4">
    <source>
        <dbReference type="EMBL" id="ORX37835.1"/>
    </source>
</evidence>
<dbReference type="InParanoid" id="A0A1Y1UL60"/>
<evidence type="ECO:0000259" key="3">
    <source>
        <dbReference type="Pfam" id="PF00561"/>
    </source>
</evidence>
<dbReference type="STRING" id="4999.A0A1Y1UL60"/>
<feature type="compositionally biased region" description="Low complexity" evidence="1">
    <location>
        <begin position="1"/>
        <end position="10"/>
    </location>
</feature>
<keyword evidence="2" id="KW-0812">Transmembrane</keyword>
<proteinExistence type="predicted"/>
<feature type="transmembrane region" description="Helical" evidence="2">
    <location>
        <begin position="139"/>
        <end position="156"/>
    </location>
</feature>